<organism evidence="1 2">
    <name type="scientific">Aspergillus melleus</name>
    <dbReference type="NCBI Taxonomy" id="138277"/>
    <lineage>
        <taxon>Eukaryota</taxon>
        <taxon>Fungi</taxon>
        <taxon>Dikarya</taxon>
        <taxon>Ascomycota</taxon>
        <taxon>Pezizomycotina</taxon>
        <taxon>Eurotiomycetes</taxon>
        <taxon>Eurotiomycetidae</taxon>
        <taxon>Eurotiales</taxon>
        <taxon>Aspergillaceae</taxon>
        <taxon>Aspergillus</taxon>
        <taxon>Aspergillus subgen. Circumdati</taxon>
    </lineage>
</organism>
<protein>
    <submittedName>
        <fullName evidence="1">Uncharacterized protein</fullName>
    </submittedName>
</protein>
<dbReference type="Proteomes" id="UP001177260">
    <property type="component" value="Unassembled WGS sequence"/>
</dbReference>
<reference evidence="1 2" key="1">
    <citation type="journal article" date="2023" name="ACS Omega">
        <title>Identification of the Neoaspergillic Acid Biosynthesis Gene Cluster by Establishing an In Vitro CRISPR-Ribonucleoprotein Genetic System in Aspergillus melleus.</title>
        <authorList>
            <person name="Yuan B."/>
            <person name="Grau M.F."/>
            <person name="Murata R.M."/>
            <person name="Torok T."/>
            <person name="Venkateswaran K."/>
            <person name="Stajich J.E."/>
            <person name="Wang C.C.C."/>
        </authorList>
    </citation>
    <scope>NUCLEOTIDE SEQUENCE [LARGE SCALE GENOMIC DNA]</scope>
    <source>
        <strain evidence="1 2">IMV 1140</strain>
    </source>
</reference>
<sequence>MWLQAPESNLDPSNENGPIPFTSSSLLALAYVRLSLNIGPYKRLESRDPDIIAKALSDLPPVNRCARLTPALIYAIHTVSVPVRLGLDYIAKSQAFFWSVRHALASFECVVLLSKWLRAVAVDQNKTLNTNEKRIIRWARLVVEEAHDSMDTAEGEVPGREPAELAAAVLSIWSRFFKQNSQWKFINILGESLARYAQLQMSG</sequence>
<accession>A0ACC3B3R6</accession>
<proteinExistence type="predicted"/>
<evidence type="ECO:0000313" key="2">
    <source>
        <dbReference type="Proteomes" id="UP001177260"/>
    </source>
</evidence>
<gene>
    <name evidence="1" type="ORF">N8T08_004497</name>
</gene>
<evidence type="ECO:0000313" key="1">
    <source>
        <dbReference type="EMBL" id="KAK1145068.1"/>
    </source>
</evidence>
<comment type="caution">
    <text evidence="1">The sequence shown here is derived from an EMBL/GenBank/DDBJ whole genome shotgun (WGS) entry which is preliminary data.</text>
</comment>
<name>A0ACC3B3R6_9EURO</name>
<keyword evidence="2" id="KW-1185">Reference proteome</keyword>
<dbReference type="EMBL" id="JAOPJF010000026">
    <property type="protein sequence ID" value="KAK1145068.1"/>
    <property type="molecule type" value="Genomic_DNA"/>
</dbReference>